<reference evidence="1 2" key="1">
    <citation type="journal article" date="2017" name="Genome Biol. Evol.">
        <title>Phytophthora megakarya and P. palmivora, closely related causal agents of cacao black pod rot, underwent increases in genome sizes and gene numbers by different mechanisms.</title>
        <authorList>
            <person name="Ali S.S."/>
            <person name="Shao J."/>
            <person name="Lary D.J."/>
            <person name="Kronmiller B."/>
            <person name="Shen D."/>
            <person name="Strem M.D."/>
            <person name="Amoako-Attah I."/>
            <person name="Akrofi A.Y."/>
            <person name="Begoude B.A."/>
            <person name="Ten Hoopen G.M."/>
            <person name="Coulibaly K."/>
            <person name="Kebe B.I."/>
            <person name="Melnick R.L."/>
            <person name="Guiltinan M.J."/>
            <person name="Tyler B.M."/>
            <person name="Meinhardt L.W."/>
            <person name="Bailey B.A."/>
        </authorList>
    </citation>
    <scope>NUCLEOTIDE SEQUENCE [LARGE SCALE GENOMIC DNA]</scope>
    <source>
        <strain evidence="2">sbr112.9</strain>
    </source>
</reference>
<dbReference type="Proteomes" id="UP000237271">
    <property type="component" value="Unassembled WGS sequence"/>
</dbReference>
<accession>A0A2P4WY76</accession>
<sequence>MFGIPESLRVLKTGKIGGGLLVVHASVRGYRDPFRILIDSGTSTNFAQRQTVECNNDKFADALRESEGRVKVSVRLDDSSVVNVPEVQVDLVVKFEGFDNTESCGINNKRVFRDHPRQSSPADGYKR</sequence>
<evidence type="ECO:0000313" key="1">
    <source>
        <dbReference type="EMBL" id="POM58241.1"/>
    </source>
</evidence>
<gene>
    <name evidence="1" type="ORF">PHPALM_37139</name>
</gene>
<protein>
    <submittedName>
        <fullName evidence="1">Uncharacterized protein</fullName>
    </submittedName>
</protein>
<organism evidence="1 2">
    <name type="scientific">Phytophthora palmivora</name>
    <dbReference type="NCBI Taxonomy" id="4796"/>
    <lineage>
        <taxon>Eukaryota</taxon>
        <taxon>Sar</taxon>
        <taxon>Stramenopiles</taxon>
        <taxon>Oomycota</taxon>
        <taxon>Peronosporomycetes</taxon>
        <taxon>Peronosporales</taxon>
        <taxon>Peronosporaceae</taxon>
        <taxon>Phytophthora</taxon>
    </lineage>
</organism>
<dbReference type="AlphaFoldDB" id="A0A2P4WY76"/>
<dbReference type="EMBL" id="NCKW01020305">
    <property type="protein sequence ID" value="POM58241.1"/>
    <property type="molecule type" value="Genomic_DNA"/>
</dbReference>
<keyword evidence="2" id="KW-1185">Reference proteome</keyword>
<proteinExistence type="predicted"/>
<evidence type="ECO:0000313" key="2">
    <source>
        <dbReference type="Proteomes" id="UP000237271"/>
    </source>
</evidence>
<name>A0A2P4WY76_9STRA</name>
<comment type="caution">
    <text evidence="1">The sequence shown here is derived from an EMBL/GenBank/DDBJ whole genome shotgun (WGS) entry which is preliminary data.</text>
</comment>